<evidence type="ECO:0008006" key="3">
    <source>
        <dbReference type="Google" id="ProtNLM"/>
    </source>
</evidence>
<dbReference type="OrthoDB" id="2960956at2"/>
<evidence type="ECO:0000313" key="1">
    <source>
        <dbReference type="EMBL" id="TCZ80793.1"/>
    </source>
</evidence>
<proteinExistence type="predicted"/>
<dbReference type="EMBL" id="SKFG01000001">
    <property type="protein sequence ID" value="TCZ80793.1"/>
    <property type="molecule type" value="Genomic_DNA"/>
</dbReference>
<dbReference type="RefSeq" id="WP_132415449.1">
    <property type="nucleotide sequence ID" value="NZ_SKFG01000001.1"/>
</dbReference>
<accession>A0A4R4EMK8</accession>
<comment type="caution">
    <text evidence="1">The sequence shown here is derived from an EMBL/GenBank/DDBJ whole genome shotgun (WGS) entry which is preliminary data.</text>
</comment>
<name>A0A4R4EMK8_9BACL</name>
<sequence length="337" mass="37714">MTKRILERPIIYTERVGDSHFIGSRPSVTYCLWGLMQYSEKKGISLAEVNALTGYAFSLNIFKETVHIGGPFIFAGEENFPQALSNLGNDVKVLSFLPVEPLIVTDVLNTIHESIDRGLPVIMWDLFHAEFGLVYGYNDKEQQLYALDKIKEETLPYKQIGKGETSEVGLIAFTEPNNIDRLTALCNMLDMVWEHGNMKESIKHVDGDLTKGLAAYDAWIEAFRGDKIVPFFNAYNIAVYSELRQFAVQFLRGIKEEFVAYDWTFITDALHHYETVASALQGLSDLFPFPDGGDPSDPQNIVKAVNLLQEAKKAETNGLKALKHLREALGALQAGAS</sequence>
<organism evidence="1 2">
    <name type="scientific">Paenibacillus albiflavus</name>
    <dbReference type="NCBI Taxonomy" id="2545760"/>
    <lineage>
        <taxon>Bacteria</taxon>
        <taxon>Bacillati</taxon>
        <taxon>Bacillota</taxon>
        <taxon>Bacilli</taxon>
        <taxon>Bacillales</taxon>
        <taxon>Paenibacillaceae</taxon>
        <taxon>Paenibacillus</taxon>
    </lineage>
</organism>
<keyword evidence="2" id="KW-1185">Reference proteome</keyword>
<protein>
    <recommendedName>
        <fullName evidence="3">DUF4872 domain-containing protein</fullName>
    </recommendedName>
</protein>
<dbReference type="Proteomes" id="UP000295418">
    <property type="component" value="Unassembled WGS sequence"/>
</dbReference>
<evidence type="ECO:0000313" key="2">
    <source>
        <dbReference type="Proteomes" id="UP000295418"/>
    </source>
</evidence>
<gene>
    <name evidence="1" type="ORF">E0485_00415</name>
</gene>
<reference evidence="1 2" key="1">
    <citation type="submission" date="2019-03" db="EMBL/GenBank/DDBJ databases">
        <authorList>
            <person name="Kim M.K.M."/>
        </authorList>
    </citation>
    <scope>NUCLEOTIDE SEQUENCE [LARGE SCALE GENOMIC DNA]</scope>
    <source>
        <strain evidence="1 2">18JY21-1</strain>
    </source>
</reference>
<dbReference type="AlphaFoldDB" id="A0A4R4EMK8"/>